<dbReference type="Proteomes" id="UP000565078">
    <property type="component" value="Unassembled WGS sequence"/>
</dbReference>
<accession>A0A7J4IZQ1</accession>
<reference evidence="2" key="1">
    <citation type="journal article" date="2020" name="bioRxiv">
        <title>A rank-normalized archaeal taxonomy based on genome phylogeny resolves widespread incomplete and uneven classifications.</title>
        <authorList>
            <person name="Rinke C."/>
            <person name="Chuvochina M."/>
            <person name="Mussig A.J."/>
            <person name="Chaumeil P.-A."/>
            <person name="Waite D.W."/>
            <person name="Whitman W.B."/>
            <person name="Parks D.H."/>
            <person name="Hugenholtz P."/>
        </authorList>
    </citation>
    <scope>NUCLEOTIDE SEQUENCE [LARGE SCALE GENOMIC DNA]</scope>
</reference>
<gene>
    <name evidence="1" type="ORF">HA254_03640</name>
</gene>
<name>A0A7J4IZQ1_9ARCH</name>
<evidence type="ECO:0000313" key="2">
    <source>
        <dbReference type="Proteomes" id="UP000565078"/>
    </source>
</evidence>
<dbReference type="EMBL" id="DUGC01000057">
    <property type="protein sequence ID" value="HIH09739.1"/>
    <property type="molecule type" value="Genomic_DNA"/>
</dbReference>
<proteinExistence type="predicted"/>
<sequence>MIEDLISMHECFGIRCSRHRRISEGGVMYAIPIKRSRENYVKFGVFAGFEHAIVARGYNIGKPKKALLADRIKYYCRT</sequence>
<dbReference type="AlphaFoldDB" id="A0A7J4IZQ1"/>
<comment type="caution">
    <text evidence="1">The sequence shown here is derived from an EMBL/GenBank/DDBJ whole genome shotgun (WGS) entry which is preliminary data.</text>
</comment>
<protein>
    <submittedName>
        <fullName evidence="1">Uncharacterized protein</fullName>
    </submittedName>
</protein>
<organism evidence="1 2">
    <name type="scientific">Candidatus Iainarchaeum sp</name>
    <dbReference type="NCBI Taxonomy" id="3101447"/>
    <lineage>
        <taxon>Archaea</taxon>
        <taxon>Candidatus Iainarchaeota</taxon>
        <taxon>Candidatus Iainarchaeia</taxon>
        <taxon>Candidatus Iainarchaeales</taxon>
        <taxon>Candidatus Iainarchaeaceae</taxon>
        <taxon>Candidatus Iainarchaeum</taxon>
    </lineage>
</organism>
<evidence type="ECO:0000313" key="1">
    <source>
        <dbReference type="EMBL" id="HIH09739.1"/>
    </source>
</evidence>